<name>A0ABW0R3J1_9BACL</name>
<evidence type="ECO:0000256" key="2">
    <source>
        <dbReference type="ARBA" id="ARBA00023016"/>
    </source>
</evidence>
<keyword evidence="3" id="KW-0812">Transmembrane</keyword>
<accession>A0ABW0R3J1</accession>
<dbReference type="Proteomes" id="UP001596108">
    <property type="component" value="Unassembled WGS sequence"/>
</dbReference>
<evidence type="ECO:0000313" key="5">
    <source>
        <dbReference type="Proteomes" id="UP001596108"/>
    </source>
</evidence>
<evidence type="ECO:0000313" key="4">
    <source>
        <dbReference type="EMBL" id="MFC5530905.1"/>
    </source>
</evidence>
<evidence type="ECO:0008006" key="6">
    <source>
        <dbReference type="Google" id="ProtNLM"/>
    </source>
</evidence>
<reference evidence="5" key="1">
    <citation type="journal article" date="2019" name="Int. J. Syst. Evol. Microbiol.">
        <title>The Global Catalogue of Microorganisms (GCM) 10K type strain sequencing project: providing services to taxonomists for standard genome sequencing and annotation.</title>
        <authorList>
            <consortium name="The Broad Institute Genomics Platform"/>
            <consortium name="The Broad Institute Genome Sequencing Center for Infectious Disease"/>
            <person name="Wu L."/>
            <person name="Ma J."/>
        </authorList>
    </citation>
    <scope>NUCLEOTIDE SEQUENCE [LARGE SCALE GENOMIC DNA]</scope>
    <source>
        <strain evidence="5">CGMCC 1.18578</strain>
    </source>
</reference>
<comment type="caution">
    <text evidence="4">The sequence shown here is derived from an EMBL/GenBank/DDBJ whole genome shotgun (WGS) entry which is preliminary data.</text>
</comment>
<proteinExistence type="predicted"/>
<gene>
    <name evidence="4" type="ORF">ACFPQ4_15860</name>
</gene>
<dbReference type="Gene3D" id="1.10.287.110">
    <property type="entry name" value="DnaJ domain"/>
    <property type="match status" value="1"/>
</dbReference>
<dbReference type="EMBL" id="JBHSNC010000048">
    <property type="protein sequence ID" value="MFC5530905.1"/>
    <property type="molecule type" value="Genomic_DNA"/>
</dbReference>
<evidence type="ECO:0000256" key="1">
    <source>
        <dbReference type="ARBA" id="ARBA00022705"/>
    </source>
</evidence>
<keyword evidence="5" id="KW-1185">Reference proteome</keyword>
<keyword evidence="3" id="KW-1133">Transmembrane helix</keyword>
<keyword evidence="3" id="KW-0472">Membrane</keyword>
<sequence>MNEMEEEMKKAYETLGLPEDATREQVENRYFILMKRERSQQQRAHDNDNANGESAITDLGEINRAYRLILGLESEKTSTEPKQGKIGHFFYYYKIHIIVAVVILLFVGYTIKDSIDKRNAEAKLGPIDLSVSVMGNFYFADMEIMQKNLLKLTPDWNRIKATLTYIPVEIKSQQDIAMQQKSVLTLISEKDQLYFLDKKNFDSLVQQEVFHKLDELPGFAALQVPADRLRFGQTDKDTKSYAYGIDVTDNPIFEGIEMNGERVIVAVRAKEEEWPKTMQLLTQILKTNP</sequence>
<keyword evidence="2" id="KW-0346">Stress response</keyword>
<protein>
    <recommendedName>
        <fullName evidence="6">J domain-containing protein</fullName>
    </recommendedName>
</protein>
<feature type="transmembrane region" description="Helical" evidence="3">
    <location>
        <begin position="91"/>
        <end position="111"/>
    </location>
</feature>
<dbReference type="InterPro" id="IPR036869">
    <property type="entry name" value="J_dom_sf"/>
</dbReference>
<evidence type="ECO:0000256" key="3">
    <source>
        <dbReference type="SAM" id="Phobius"/>
    </source>
</evidence>
<keyword evidence="1" id="KW-0235">DNA replication</keyword>
<organism evidence="4 5">
    <name type="scientific">Cohnella yongneupensis</name>
    <dbReference type="NCBI Taxonomy" id="425006"/>
    <lineage>
        <taxon>Bacteria</taxon>
        <taxon>Bacillati</taxon>
        <taxon>Bacillota</taxon>
        <taxon>Bacilli</taxon>
        <taxon>Bacillales</taxon>
        <taxon>Paenibacillaceae</taxon>
        <taxon>Cohnella</taxon>
    </lineage>
</organism>
<dbReference type="RefSeq" id="WP_378112847.1">
    <property type="nucleotide sequence ID" value="NZ_JBHSNC010000048.1"/>
</dbReference>